<dbReference type="GO" id="GO:0009231">
    <property type="term" value="P:riboflavin biosynthetic process"/>
    <property type="evidence" value="ECO:0007669"/>
    <property type="project" value="UniProtKB-UniRule"/>
</dbReference>
<evidence type="ECO:0000256" key="5">
    <source>
        <dbReference type="ARBA" id="ARBA00022801"/>
    </source>
</evidence>
<dbReference type="HAMAP" id="MF_00179">
    <property type="entry name" value="RibA"/>
    <property type="match status" value="1"/>
</dbReference>
<dbReference type="InterPro" id="IPR000926">
    <property type="entry name" value="RibA"/>
</dbReference>
<keyword evidence="7 9" id="KW-0342">GTP-binding</keyword>
<evidence type="ECO:0000259" key="10">
    <source>
        <dbReference type="Pfam" id="PF00925"/>
    </source>
</evidence>
<comment type="catalytic activity">
    <reaction evidence="8 9">
        <text>GTP + 4 H2O = 2,5-diamino-6-hydroxy-4-(5-phosphoribosylamino)-pyrimidine + formate + 2 phosphate + 3 H(+)</text>
        <dbReference type="Rhea" id="RHEA:23704"/>
        <dbReference type="ChEBI" id="CHEBI:15377"/>
        <dbReference type="ChEBI" id="CHEBI:15378"/>
        <dbReference type="ChEBI" id="CHEBI:15740"/>
        <dbReference type="ChEBI" id="CHEBI:37565"/>
        <dbReference type="ChEBI" id="CHEBI:43474"/>
        <dbReference type="ChEBI" id="CHEBI:58614"/>
        <dbReference type="EC" id="3.5.4.25"/>
    </reaction>
</comment>
<dbReference type="Gene3D" id="3.40.430.10">
    <property type="entry name" value="Dihydrofolate Reductase, subunit A"/>
    <property type="match status" value="1"/>
</dbReference>
<comment type="cofactor">
    <cofactor evidence="9">
        <name>Zn(2+)</name>
        <dbReference type="ChEBI" id="CHEBI:29105"/>
    </cofactor>
    <text evidence="9">Binds 1 zinc ion per subunit.</text>
</comment>
<name>A0AAE3YQU2_9ACTN</name>
<dbReference type="EMBL" id="JAVDYB010000001">
    <property type="protein sequence ID" value="MDR7276654.1"/>
    <property type="molecule type" value="Genomic_DNA"/>
</dbReference>
<dbReference type="InterPro" id="IPR002734">
    <property type="entry name" value="RibDG_C"/>
</dbReference>
<dbReference type="InterPro" id="IPR032677">
    <property type="entry name" value="GTP_cyclohydro_II"/>
</dbReference>
<dbReference type="CDD" id="cd00641">
    <property type="entry name" value="GTP_cyclohydro2"/>
    <property type="match status" value="1"/>
</dbReference>
<feature type="binding site" evidence="9">
    <location>
        <position position="126"/>
    </location>
    <ligand>
        <name>GTP</name>
        <dbReference type="ChEBI" id="CHEBI:37565"/>
    </ligand>
</feature>
<dbReference type="Pfam" id="PF01872">
    <property type="entry name" value="RibD_C"/>
    <property type="match status" value="1"/>
</dbReference>
<evidence type="ECO:0000256" key="6">
    <source>
        <dbReference type="ARBA" id="ARBA00022833"/>
    </source>
</evidence>
<evidence type="ECO:0000256" key="4">
    <source>
        <dbReference type="ARBA" id="ARBA00022741"/>
    </source>
</evidence>
<sequence>MILPPQRTGDPAPAPVEVCSVVIPTPYGEFRTRVFETAAGHTLLALIRGDVTGSEPVLTRLHSECLTGDALGSLRCDCGVQLRTAMRTVAAAGRGVVLYITGHEGRGIGLVNKLRAYVEQDNGADTLDANLRLGLPADARTYGESAHVLRAIGVESVNLMSNNPDKVEGLRAGGLTVQTMVGLQTAAHARNAAYLTTKAARMGHVAPIGAEPVTVPEAGIDVRGLIGRIRPRPDRPYVMVRVTQTLDGRIQRDPGIPTAEEHALRAATDAVMVGAGTVRRTDPSLTVELVPGAHPLRVVLDGDLDLPLTARVFGGDAATTVFTTKAADAARADAIQAAGVGLREVSAGPHGVDLPTVLAELRRSGVQTLLVEGGARLITSLLDAGLADRLIVAISATTETPGDTRLPTGLSLTNRTAYTAGDALLLGWDITT</sequence>
<dbReference type="AlphaFoldDB" id="A0AAE3YQU2"/>
<evidence type="ECO:0000313" key="12">
    <source>
        <dbReference type="EMBL" id="MDR7276654.1"/>
    </source>
</evidence>
<keyword evidence="12" id="KW-0456">Lyase</keyword>
<evidence type="ECO:0000313" key="13">
    <source>
        <dbReference type="Proteomes" id="UP001183643"/>
    </source>
</evidence>
<evidence type="ECO:0000256" key="9">
    <source>
        <dbReference type="HAMAP-Rule" id="MF_00179"/>
    </source>
</evidence>
<feature type="binding site" evidence="9">
    <location>
        <begin position="104"/>
        <end position="106"/>
    </location>
    <ligand>
        <name>GTP</name>
        <dbReference type="ChEBI" id="CHEBI:37565"/>
    </ligand>
</feature>
<keyword evidence="3 9" id="KW-0479">Metal-binding</keyword>
<comment type="similarity">
    <text evidence="9">Belongs to the GTP cyclohydrolase II family.</text>
</comment>
<feature type="binding site" evidence="9">
    <location>
        <position position="76"/>
    </location>
    <ligand>
        <name>Zn(2+)</name>
        <dbReference type="ChEBI" id="CHEBI:29105"/>
        <note>catalytic</note>
    </ligand>
</feature>
<keyword evidence="6 9" id="KW-0862">Zinc</keyword>
<accession>A0AAE3YQU2</accession>
<dbReference type="InterPro" id="IPR036144">
    <property type="entry name" value="RibA-like_sf"/>
</dbReference>
<keyword evidence="5 9" id="KW-0378">Hydrolase</keyword>
<dbReference type="GO" id="GO:0008270">
    <property type="term" value="F:zinc ion binding"/>
    <property type="evidence" value="ECO:0007669"/>
    <property type="project" value="UniProtKB-UniRule"/>
</dbReference>
<proteinExistence type="inferred from homology"/>
<keyword evidence="13" id="KW-1185">Reference proteome</keyword>
<dbReference type="SUPFAM" id="SSF142695">
    <property type="entry name" value="RibA-like"/>
    <property type="match status" value="1"/>
</dbReference>
<evidence type="ECO:0000256" key="8">
    <source>
        <dbReference type="ARBA" id="ARBA00049295"/>
    </source>
</evidence>
<evidence type="ECO:0000256" key="1">
    <source>
        <dbReference type="ARBA" id="ARBA00004853"/>
    </source>
</evidence>
<feature type="domain" description="Bacterial bifunctional deaminase-reductase C-terminal" evidence="11">
    <location>
        <begin position="236"/>
        <end position="395"/>
    </location>
</feature>
<feature type="binding site" evidence="9">
    <location>
        <begin position="60"/>
        <end position="64"/>
    </location>
    <ligand>
        <name>GTP</name>
        <dbReference type="ChEBI" id="CHEBI:37565"/>
    </ligand>
</feature>
<feature type="binding site" evidence="9">
    <location>
        <position position="166"/>
    </location>
    <ligand>
        <name>GTP</name>
        <dbReference type="ChEBI" id="CHEBI:37565"/>
    </ligand>
</feature>
<feature type="binding site" evidence="9">
    <location>
        <position position="161"/>
    </location>
    <ligand>
        <name>GTP</name>
        <dbReference type="ChEBI" id="CHEBI:37565"/>
    </ligand>
</feature>
<dbReference type="Gene3D" id="3.40.50.10990">
    <property type="entry name" value="GTP cyclohydrolase II"/>
    <property type="match status" value="1"/>
</dbReference>
<dbReference type="RefSeq" id="WP_310368875.1">
    <property type="nucleotide sequence ID" value="NZ_JAVDYB010000001.1"/>
</dbReference>
<dbReference type="Pfam" id="PF00925">
    <property type="entry name" value="GTP_cyclohydro2"/>
    <property type="match status" value="1"/>
</dbReference>
<dbReference type="GO" id="GO:0008703">
    <property type="term" value="F:5-amino-6-(5-phosphoribosylamino)uracil reductase activity"/>
    <property type="evidence" value="ECO:0007669"/>
    <property type="project" value="InterPro"/>
</dbReference>
<evidence type="ECO:0000256" key="3">
    <source>
        <dbReference type="ARBA" id="ARBA00022723"/>
    </source>
</evidence>
<dbReference type="GO" id="GO:0003935">
    <property type="term" value="F:GTP cyclohydrolase II activity"/>
    <property type="evidence" value="ECO:0007669"/>
    <property type="project" value="UniProtKB-UniRule"/>
</dbReference>
<feature type="active site" description="Proton acceptor" evidence="9">
    <location>
        <position position="138"/>
    </location>
</feature>
<dbReference type="SUPFAM" id="SSF53597">
    <property type="entry name" value="Dihydrofolate reductase-like"/>
    <property type="match status" value="1"/>
</dbReference>
<dbReference type="PANTHER" id="PTHR21327:SF18">
    <property type="entry name" value="3,4-DIHYDROXY-2-BUTANONE 4-PHOSPHATE SYNTHASE"/>
    <property type="match status" value="1"/>
</dbReference>
<dbReference type="GO" id="GO:0008686">
    <property type="term" value="F:3,4-dihydroxy-2-butanone-4-phosphate synthase activity"/>
    <property type="evidence" value="ECO:0007669"/>
    <property type="project" value="TreeGrafter"/>
</dbReference>
<evidence type="ECO:0000256" key="7">
    <source>
        <dbReference type="ARBA" id="ARBA00023134"/>
    </source>
</evidence>
<dbReference type="NCBIfam" id="NF001591">
    <property type="entry name" value="PRK00393.1"/>
    <property type="match status" value="1"/>
</dbReference>
<protein>
    <recommendedName>
        <fullName evidence="9">GTP cyclohydrolase-2</fullName>
        <ecNumber evidence="9">3.5.4.25</ecNumber>
    </recommendedName>
    <alternativeName>
        <fullName evidence="9">GTP cyclohydrolase II</fullName>
    </alternativeName>
</protein>
<keyword evidence="2 9" id="KW-0686">Riboflavin biosynthesis</keyword>
<reference evidence="12" key="1">
    <citation type="submission" date="2023-07" db="EMBL/GenBank/DDBJ databases">
        <title>Sequencing the genomes of 1000 actinobacteria strains.</title>
        <authorList>
            <person name="Klenk H.-P."/>
        </authorList>
    </citation>
    <scope>NUCLEOTIDE SEQUENCE</scope>
    <source>
        <strain evidence="12">DSM 44707</strain>
    </source>
</reference>
<dbReference type="FunFam" id="3.40.50.10990:FF:000002">
    <property type="entry name" value="GTP cyclohydrolase-2"/>
    <property type="match status" value="1"/>
</dbReference>
<dbReference type="EC" id="3.5.4.25" evidence="9"/>
<comment type="pathway">
    <text evidence="1 9">Cofactor biosynthesis; riboflavin biosynthesis; 5-amino-6-(D-ribitylamino)uracil from GTP: step 1/4.</text>
</comment>
<feature type="binding site" evidence="9">
    <location>
        <position position="81"/>
    </location>
    <ligand>
        <name>GTP</name>
        <dbReference type="ChEBI" id="CHEBI:37565"/>
    </ligand>
</feature>
<keyword evidence="4 9" id="KW-0547">Nucleotide-binding</keyword>
<dbReference type="PANTHER" id="PTHR21327">
    <property type="entry name" value="GTP CYCLOHYDROLASE II-RELATED"/>
    <property type="match status" value="1"/>
</dbReference>
<evidence type="ECO:0000259" key="11">
    <source>
        <dbReference type="Pfam" id="PF01872"/>
    </source>
</evidence>
<dbReference type="GO" id="GO:0005525">
    <property type="term" value="F:GTP binding"/>
    <property type="evidence" value="ECO:0007669"/>
    <property type="project" value="UniProtKB-KW"/>
</dbReference>
<organism evidence="12 13">
    <name type="scientific">Catenuloplanes atrovinosus</name>
    <dbReference type="NCBI Taxonomy" id="137266"/>
    <lineage>
        <taxon>Bacteria</taxon>
        <taxon>Bacillati</taxon>
        <taxon>Actinomycetota</taxon>
        <taxon>Actinomycetes</taxon>
        <taxon>Micromonosporales</taxon>
        <taxon>Micromonosporaceae</taxon>
        <taxon>Catenuloplanes</taxon>
    </lineage>
</organism>
<feature type="binding site" evidence="9">
    <location>
        <position position="65"/>
    </location>
    <ligand>
        <name>Zn(2+)</name>
        <dbReference type="ChEBI" id="CHEBI:29105"/>
        <note>catalytic</note>
    </ligand>
</feature>
<comment type="caution">
    <text evidence="12">The sequence shown here is derived from an EMBL/GenBank/DDBJ whole genome shotgun (WGS) entry which is preliminary data.</text>
</comment>
<dbReference type="InterPro" id="IPR024072">
    <property type="entry name" value="DHFR-like_dom_sf"/>
</dbReference>
<feature type="domain" description="GTP cyclohydrolase II" evidence="10">
    <location>
        <begin position="20"/>
        <end position="180"/>
    </location>
</feature>
<feature type="binding site" evidence="9">
    <location>
        <position position="78"/>
    </location>
    <ligand>
        <name>Zn(2+)</name>
        <dbReference type="ChEBI" id="CHEBI:29105"/>
        <note>catalytic</note>
    </ligand>
</feature>
<evidence type="ECO:0000256" key="2">
    <source>
        <dbReference type="ARBA" id="ARBA00022619"/>
    </source>
</evidence>
<feature type="active site" description="Nucleophile" evidence="9">
    <location>
        <position position="140"/>
    </location>
</feature>
<dbReference type="Proteomes" id="UP001183643">
    <property type="component" value="Unassembled WGS sequence"/>
</dbReference>
<gene>
    <name evidence="9" type="primary">ribA</name>
    <name evidence="12" type="ORF">J2S41_003432</name>
</gene>
<comment type="function">
    <text evidence="9">Catalyzes the conversion of GTP to 2,5-diamino-6-ribosylamino-4(3H)-pyrimidinone 5'-phosphate (DARP), formate and pyrophosphate.</text>
</comment>
<dbReference type="GO" id="GO:0005829">
    <property type="term" value="C:cytosol"/>
    <property type="evidence" value="ECO:0007669"/>
    <property type="project" value="TreeGrafter"/>
</dbReference>